<evidence type="ECO:0000313" key="5">
    <source>
        <dbReference type="Proteomes" id="UP000030185"/>
    </source>
</evidence>
<proteinExistence type="inferred from homology"/>
<dbReference type="EMBL" id="BBLT01000007">
    <property type="protein sequence ID" value="GAL86357.1"/>
    <property type="molecule type" value="Genomic_DNA"/>
</dbReference>
<sequence length="413" mass="46375">MRDKIEVMAPAGSFEAFMAAIQGGADSIYFGVDQLNMRARAANNFLLEDLPEIGRIAREHNVKTYVTLNTILYDHDMSIMKRIIDSIKENGLTAIIAADHAAIQYAFTKGVEVHLSTQVNVTNLETVKFYAMFSDVIVLSRELSLKQIKDITDGIRREDVRGPKGELVRIEIFAHGALCMAVSGKCYLSLHTANSSANRGACQQNCRRTYKVIDLEDGHELEIDNEYIMSPKDLCTINFLDEVIASGVTVLKLEGRGRAPEYVKTVTKCYREAVDAYLDDTFTDEKLQDWMNRLETVYNRGFWSGYYLGQKLGEWTNKHGSSATTRKIFLGKGVRYFPKVKVAEFILETHKLKIGDEVLIIGPTTGVVETTITEIRVDDKQVEEVGKGISFSIPLEETIRSSDKIYKVVPAND</sequence>
<name>A0A098LJ00_9BACT</name>
<accession>A0A098LJ00</accession>
<dbReference type="PANTHER" id="PTHR30217:SF6">
    <property type="entry name" value="TRNA HYDROXYLATION PROTEIN P"/>
    <property type="match status" value="1"/>
</dbReference>
<keyword evidence="5" id="KW-1185">Reference proteome</keyword>
<evidence type="ECO:0000256" key="2">
    <source>
        <dbReference type="ARBA" id="ARBA00022801"/>
    </source>
</evidence>
<dbReference type="InterPro" id="IPR001539">
    <property type="entry name" value="Peptidase_U32"/>
</dbReference>
<organism evidence="4 5">
    <name type="scientific">Sporocytophaga myxococcoides</name>
    <dbReference type="NCBI Taxonomy" id="153721"/>
    <lineage>
        <taxon>Bacteria</taxon>
        <taxon>Pseudomonadati</taxon>
        <taxon>Bacteroidota</taxon>
        <taxon>Cytophagia</taxon>
        <taxon>Cytophagales</taxon>
        <taxon>Cytophagaceae</taxon>
        <taxon>Sporocytophaga</taxon>
    </lineage>
</organism>
<evidence type="ECO:0000256" key="3">
    <source>
        <dbReference type="ARBA" id="ARBA00038374"/>
    </source>
</evidence>
<evidence type="ECO:0000313" key="4">
    <source>
        <dbReference type="EMBL" id="GAL86357.1"/>
    </source>
</evidence>
<dbReference type="InterPro" id="IPR051454">
    <property type="entry name" value="RNA/ubiquinone_mod_enzymes"/>
</dbReference>
<dbReference type="AlphaFoldDB" id="A0A098LJ00"/>
<dbReference type="GO" id="GO:0006508">
    <property type="term" value="P:proteolysis"/>
    <property type="evidence" value="ECO:0007669"/>
    <property type="project" value="UniProtKB-KW"/>
</dbReference>
<gene>
    <name evidence="4" type="ORF">MYP_3586</name>
</gene>
<dbReference type="Pfam" id="PF01136">
    <property type="entry name" value="Peptidase_U32"/>
    <property type="match status" value="1"/>
</dbReference>
<dbReference type="RefSeq" id="WP_045466062.1">
    <property type="nucleotide sequence ID" value="NZ_BBLT01000007.1"/>
</dbReference>
<dbReference type="GO" id="GO:0008233">
    <property type="term" value="F:peptidase activity"/>
    <property type="evidence" value="ECO:0007669"/>
    <property type="project" value="UniProtKB-KW"/>
</dbReference>
<dbReference type="PANTHER" id="PTHR30217">
    <property type="entry name" value="PEPTIDASE U32 FAMILY"/>
    <property type="match status" value="1"/>
</dbReference>
<comment type="similarity">
    <text evidence="3">Belongs to the peptidase U32 family.</text>
</comment>
<dbReference type="PROSITE" id="PS01276">
    <property type="entry name" value="PEPTIDASE_U32"/>
    <property type="match status" value="1"/>
</dbReference>
<reference evidence="4 5" key="1">
    <citation type="submission" date="2014-09" db="EMBL/GenBank/DDBJ databases">
        <title>Sporocytophaga myxococcoides PG-01 genome sequencing.</title>
        <authorList>
            <person name="Liu L."/>
            <person name="Gao P.J."/>
            <person name="Chen G.J."/>
            <person name="Wang L.S."/>
        </authorList>
    </citation>
    <scope>NUCLEOTIDE SEQUENCE [LARGE SCALE GENOMIC DNA]</scope>
    <source>
        <strain evidence="4 5">PG-01</strain>
    </source>
</reference>
<dbReference type="Proteomes" id="UP000030185">
    <property type="component" value="Unassembled WGS sequence"/>
</dbReference>
<keyword evidence="1" id="KW-0645">Protease</keyword>
<dbReference type="eggNOG" id="COG0826">
    <property type="taxonomic scope" value="Bacteria"/>
</dbReference>
<protein>
    <submittedName>
        <fullName evidence="4">Collagenase</fullName>
    </submittedName>
</protein>
<keyword evidence="2" id="KW-0378">Hydrolase</keyword>
<evidence type="ECO:0000256" key="1">
    <source>
        <dbReference type="ARBA" id="ARBA00022670"/>
    </source>
</evidence>
<dbReference type="OrthoDB" id="9807498at2"/>
<dbReference type="STRING" id="153721.MYP_3586"/>
<comment type="caution">
    <text evidence="4">The sequence shown here is derived from an EMBL/GenBank/DDBJ whole genome shotgun (WGS) entry which is preliminary data.</text>
</comment>